<protein>
    <submittedName>
        <fullName evidence="2">Uncharacterized protein</fullName>
    </submittedName>
</protein>
<feature type="region of interest" description="Disordered" evidence="1">
    <location>
        <begin position="37"/>
        <end position="76"/>
    </location>
</feature>
<dbReference type="AlphaFoldDB" id="A0A1H0J8J6"/>
<reference evidence="3" key="1">
    <citation type="submission" date="2016-10" db="EMBL/GenBank/DDBJ databases">
        <authorList>
            <person name="Varghese N."/>
            <person name="Submissions S."/>
        </authorList>
    </citation>
    <scope>NUCLEOTIDE SEQUENCE [LARGE SCALE GENOMIC DNA]</scope>
    <source>
        <strain evidence="3">DSM 19110</strain>
    </source>
</reference>
<accession>A0A1H0J8J6</accession>
<evidence type="ECO:0000313" key="2">
    <source>
        <dbReference type="EMBL" id="SDO39823.1"/>
    </source>
</evidence>
<gene>
    <name evidence="2" type="ORF">SAMN05421820_114109</name>
</gene>
<evidence type="ECO:0000256" key="1">
    <source>
        <dbReference type="SAM" id="MobiDB-lite"/>
    </source>
</evidence>
<evidence type="ECO:0000313" key="3">
    <source>
        <dbReference type="Proteomes" id="UP000183200"/>
    </source>
</evidence>
<dbReference type="Proteomes" id="UP000183200">
    <property type="component" value="Unassembled WGS sequence"/>
</dbReference>
<dbReference type="EMBL" id="FNGY01000014">
    <property type="protein sequence ID" value="SDO39823.1"/>
    <property type="molecule type" value="Genomic_DNA"/>
</dbReference>
<organism evidence="2 3">
    <name type="scientific">Pedobacter steynii</name>
    <dbReference type="NCBI Taxonomy" id="430522"/>
    <lineage>
        <taxon>Bacteria</taxon>
        <taxon>Pseudomonadati</taxon>
        <taxon>Bacteroidota</taxon>
        <taxon>Sphingobacteriia</taxon>
        <taxon>Sphingobacteriales</taxon>
        <taxon>Sphingobacteriaceae</taxon>
        <taxon>Pedobacter</taxon>
    </lineage>
</organism>
<proteinExistence type="predicted"/>
<name>A0A1H0J8J6_9SPHI</name>
<keyword evidence="3" id="KW-1185">Reference proteome</keyword>
<feature type="compositionally biased region" description="Acidic residues" evidence="1">
    <location>
        <begin position="57"/>
        <end position="66"/>
    </location>
</feature>
<sequence>MKNKFLKIASVIAFAIAMIINVNSNFARELRLKTTSSHQQKAAMEDEPEIELQGAETDTDTEEDTGTDTSTGTDLNGNKTYKKVFRNCTVKVTAKANTSVKIFGLFTVSIGSTGSALFEIPEAAYNCERGGELSSCTGYSCGDYIKSFQPH</sequence>